<dbReference type="EMBL" id="CASHSV030000409">
    <property type="protein sequence ID" value="CAJ2661916.1"/>
    <property type="molecule type" value="Genomic_DNA"/>
</dbReference>
<evidence type="ECO:0000313" key="2">
    <source>
        <dbReference type="Proteomes" id="UP001177021"/>
    </source>
</evidence>
<gene>
    <name evidence="1" type="ORF">MILVUS5_LOCUS27551</name>
</gene>
<reference evidence="1" key="1">
    <citation type="submission" date="2023-10" db="EMBL/GenBank/DDBJ databases">
        <authorList>
            <person name="Rodriguez Cubillos JULIANA M."/>
            <person name="De Vega J."/>
        </authorList>
    </citation>
    <scope>NUCLEOTIDE SEQUENCE</scope>
</reference>
<comment type="caution">
    <text evidence="1">The sequence shown here is derived from an EMBL/GenBank/DDBJ whole genome shotgun (WGS) entry which is preliminary data.</text>
</comment>
<protein>
    <submittedName>
        <fullName evidence="1">Uncharacterized protein</fullName>
    </submittedName>
</protein>
<accession>A0ACB0KXW8</accession>
<evidence type="ECO:0000313" key="1">
    <source>
        <dbReference type="EMBL" id="CAJ2661916.1"/>
    </source>
</evidence>
<dbReference type="Proteomes" id="UP001177021">
    <property type="component" value="Unassembled WGS sequence"/>
</dbReference>
<keyword evidence="2" id="KW-1185">Reference proteome</keyword>
<organism evidence="1 2">
    <name type="scientific">Trifolium pratense</name>
    <name type="common">Red clover</name>
    <dbReference type="NCBI Taxonomy" id="57577"/>
    <lineage>
        <taxon>Eukaryota</taxon>
        <taxon>Viridiplantae</taxon>
        <taxon>Streptophyta</taxon>
        <taxon>Embryophyta</taxon>
        <taxon>Tracheophyta</taxon>
        <taxon>Spermatophyta</taxon>
        <taxon>Magnoliopsida</taxon>
        <taxon>eudicotyledons</taxon>
        <taxon>Gunneridae</taxon>
        <taxon>Pentapetalae</taxon>
        <taxon>rosids</taxon>
        <taxon>fabids</taxon>
        <taxon>Fabales</taxon>
        <taxon>Fabaceae</taxon>
        <taxon>Papilionoideae</taxon>
        <taxon>50 kb inversion clade</taxon>
        <taxon>NPAAA clade</taxon>
        <taxon>Hologalegina</taxon>
        <taxon>IRL clade</taxon>
        <taxon>Trifolieae</taxon>
        <taxon>Trifolium</taxon>
    </lineage>
</organism>
<sequence>MSILKNNYLAQDETKSWLYVYDYDDALLINLSFIHSDLAGVRTSNERKGKFCWKEFNDNKHIESLARPISRVSIAMRRPPVQSTTQLFSCLICYGKFYDGSDIIQEFGTPNISTEQLRDYIYKTLNNGQGDHGDTF</sequence>
<name>A0ACB0KXW8_TRIPR</name>
<proteinExistence type="predicted"/>